<evidence type="ECO:0000259" key="1">
    <source>
        <dbReference type="Pfam" id="PF14129"/>
    </source>
</evidence>
<protein>
    <submittedName>
        <fullName evidence="2">DUF4296 domain-containing protein</fullName>
    </submittedName>
</protein>
<evidence type="ECO:0000313" key="2">
    <source>
        <dbReference type="EMBL" id="MRX77895.1"/>
    </source>
</evidence>
<proteinExistence type="predicted"/>
<sequence>MKGLMWGLVMVVLAFGCKSKTPDGIIDISRMEGILFDIHVVDGYISTIYVPDSARKVASAYYKGIYKKFDTDSAEYTRSLNYYYQNPEKLQEMYKVISARLDKQKANIKQADSLLLKKRFKTDSLKIIKKFKADSLSIRKKMKTDSSSKVKADAQIKKKKAQADSILNTKRNGDLRPLSVAVQ</sequence>
<dbReference type="PROSITE" id="PS51257">
    <property type="entry name" value="PROKAR_LIPOPROTEIN"/>
    <property type="match status" value="1"/>
</dbReference>
<gene>
    <name evidence="2" type="ORF">GJU39_17575</name>
</gene>
<dbReference type="RefSeq" id="WP_154282308.1">
    <property type="nucleotide sequence ID" value="NZ_JBHUJQ010000001.1"/>
</dbReference>
<dbReference type="EMBL" id="WKKH01000034">
    <property type="protein sequence ID" value="MRX77895.1"/>
    <property type="molecule type" value="Genomic_DNA"/>
</dbReference>
<dbReference type="Proteomes" id="UP000487757">
    <property type="component" value="Unassembled WGS sequence"/>
</dbReference>
<dbReference type="Pfam" id="PF14129">
    <property type="entry name" value="DUF4296"/>
    <property type="match status" value="1"/>
</dbReference>
<accession>A0A7K0G259</accession>
<name>A0A7K0G259_9SPHI</name>
<comment type="caution">
    <text evidence="2">The sequence shown here is derived from an EMBL/GenBank/DDBJ whole genome shotgun (WGS) entry which is preliminary data.</text>
</comment>
<evidence type="ECO:0000313" key="3">
    <source>
        <dbReference type="Proteomes" id="UP000487757"/>
    </source>
</evidence>
<dbReference type="OrthoDB" id="678784at2"/>
<reference evidence="2 3" key="1">
    <citation type="submission" date="2019-11" db="EMBL/GenBank/DDBJ databases">
        <title>Pedobacter petrophilus genome.</title>
        <authorList>
            <person name="Feldbauer M.J."/>
            <person name="Newman J.D."/>
        </authorList>
    </citation>
    <scope>NUCLEOTIDE SEQUENCE [LARGE SCALE GENOMIC DNA]</scope>
    <source>
        <strain evidence="2 3">LMG 29686</strain>
    </source>
</reference>
<keyword evidence="3" id="KW-1185">Reference proteome</keyword>
<feature type="domain" description="DUF4296" evidence="1">
    <location>
        <begin position="22"/>
        <end position="106"/>
    </location>
</feature>
<dbReference type="InterPro" id="IPR025381">
    <property type="entry name" value="DUF4296"/>
</dbReference>
<organism evidence="2 3">
    <name type="scientific">Pedobacter petrophilus</name>
    <dbReference type="NCBI Taxonomy" id="1908241"/>
    <lineage>
        <taxon>Bacteria</taxon>
        <taxon>Pseudomonadati</taxon>
        <taxon>Bacteroidota</taxon>
        <taxon>Sphingobacteriia</taxon>
        <taxon>Sphingobacteriales</taxon>
        <taxon>Sphingobacteriaceae</taxon>
        <taxon>Pedobacter</taxon>
    </lineage>
</organism>
<dbReference type="AlphaFoldDB" id="A0A7K0G259"/>